<evidence type="ECO:0000256" key="7">
    <source>
        <dbReference type="ARBA" id="ARBA00023136"/>
    </source>
</evidence>
<keyword evidence="2" id="KW-0813">Transport</keyword>
<evidence type="ECO:0000256" key="10">
    <source>
        <dbReference type="SAM" id="Phobius"/>
    </source>
</evidence>
<gene>
    <name evidence="11" type="ORF">TOLI1172_LOCUS1405</name>
</gene>
<evidence type="ECO:0000256" key="2">
    <source>
        <dbReference type="ARBA" id="ARBA00022448"/>
    </source>
</evidence>
<reference evidence="11" key="1">
    <citation type="submission" date="2021-01" db="EMBL/GenBank/DDBJ databases">
        <authorList>
            <person name="Corre E."/>
            <person name="Pelletier E."/>
            <person name="Niang G."/>
            <person name="Scheremetjew M."/>
            <person name="Finn R."/>
            <person name="Kale V."/>
            <person name="Holt S."/>
            <person name="Cochrane G."/>
            <person name="Meng A."/>
            <person name="Brown T."/>
            <person name="Cohen L."/>
        </authorList>
    </citation>
    <scope>NUCLEOTIDE SEQUENCE</scope>
    <source>
        <strain evidence="11">CCMP3278</strain>
    </source>
</reference>
<dbReference type="EMBL" id="HBFP01001947">
    <property type="protein sequence ID" value="CAD8817017.1"/>
    <property type="molecule type" value="Transcribed_RNA"/>
</dbReference>
<protein>
    <recommendedName>
        <fullName evidence="12">Sec-independent protein translocase protein TatA</fullName>
    </recommendedName>
</protein>
<keyword evidence="5 10" id="KW-1133">Transmembrane helix</keyword>
<evidence type="ECO:0008006" key="12">
    <source>
        <dbReference type="Google" id="ProtNLM"/>
    </source>
</evidence>
<dbReference type="GO" id="GO:0006886">
    <property type="term" value="P:intracellular protein transport"/>
    <property type="evidence" value="ECO:0007669"/>
    <property type="project" value="UniProtKB-ARBA"/>
</dbReference>
<evidence type="ECO:0000256" key="5">
    <source>
        <dbReference type="ARBA" id="ARBA00022989"/>
    </source>
</evidence>
<dbReference type="PANTHER" id="PTHR33162">
    <property type="entry name" value="SEC-INDEPENDENT PROTEIN TRANSLOCASE PROTEIN TATA, CHLOROPLASTIC"/>
    <property type="match status" value="1"/>
</dbReference>
<dbReference type="Gene3D" id="1.20.5.3310">
    <property type="match status" value="1"/>
</dbReference>
<evidence type="ECO:0000256" key="3">
    <source>
        <dbReference type="ARBA" id="ARBA00022692"/>
    </source>
</evidence>
<dbReference type="GO" id="GO:0009535">
    <property type="term" value="C:chloroplast thylakoid membrane"/>
    <property type="evidence" value="ECO:0007669"/>
    <property type="project" value="UniProtKB-SubCell"/>
</dbReference>
<dbReference type="GO" id="GO:0043953">
    <property type="term" value="P:protein transport by the Tat complex"/>
    <property type="evidence" value="ECO:0007669"/>
    <property type="project" value="InterPro"/>
</dbReference>
<proteinExistence type="inferred from homology"/>
<name>A0A7S0ZBV1_9RHOD</name>
<keyword evidence="4" id="KW-0653">Protein transport</keyword>
<keyword evidence="6" id="KW-0811">Translocation</keyword>
<accession>A0A7S0ZBV1</accession>
<dbReference type="InterPro" id="IPR006312">
    <property type="entry name" value="TatA/E"/>
</dbReference>
<keyword evidence="3 10" id="KW-0812">Transmembrane</keyword>
<dbReference type="AlphaFoldDB" id="A0A7S0ZBV1"/>
<evidence type="ECO:0000256" key="4">
    <source>
        <dbReference type="ARBA" id="ARBA00022927"/>
    </source>
</evidence>
<comment type="function">
    <text evidence="8">Part of the twin-arginine translocation (Tat) system that transports large folded proteins containing a characteristic twin-arginine motif in their signal peptide across the thylakoid membrane. Involved in delta pH-dependent protein transport required for chloroplast development, especially thylakoid membrane formation. TATC and TATB mediate precursor recognition, whereas TATA facilitates translocation.</text>
</comment>
<organism evidence="11">
    <name type="scientific">Timspurckia oligopyrenoides</name>
    <dbReference type="NCBI Taxonomy" id="708627"/>
    <lineage>
        <taxon>Eukaryota</taxon>
        <taxon>Rhodophyta</taxon>
        <taxon>Bangiophyceae</taxon>
        <taxon>Porphyridiales</taxon>
        <taxon>Porphyridiaceae</taxon>
        <taxon>Timspurckia</taxon>
    </lineage>
</organism>
<feature type="compositionally biased region" description="Basic and acidic residues" evidence="9">
    <location>
        <begin position="111"/>
        <end position="131"/>
    </location>
</feature>
<dbReference type="HAMAP" id="MF_00236">
    <property type="entry name" value="TatA_E"/>
    <property type="match status" value="1"/>
</dbReference>
<dbReference type="InterPro" id="IPR003369">
    <property type="entry name" value="TatA/B/E"/>
</dbReference>
<evidence type="ECO:0000256" key="1">
    <source>
        <dbReference type="ARBA" id="ARBA00004581"/>
    </source>
</evidence>
<sequence>MDRSICFVNGFASSNPLSSLKSSSGSFCQLKSKHAAVVPNTNRKESRVITMGIFGLGWGELLVVAGVGVLLFGPKKLAESGKSLGSLAGSVKKATSEFQEAMQESLDEADKEIAAKKEKEKKEAEEKKFEAAKPASESTPKDSQ</sequence>
<dbReference type="PANTHER" id="PTHR33162:SF1">
    <property type="entry name" value="SEC-INDEPENDENT PROTEIN TRANSLOCASE PROTEIN TATA, CHLOROPLASTIC"/>
    <property type="match status" value="1"/>
</dbReference>
<evidence type="ECO:0000313" key="11">
    <source>
        <dbReference type="EMBL" id="CAD8817017.1"/>
    </source>
</evidence>
<feature type="region of interest" description="Disordered" evidence="9">
    <location>
        <begin position="99"/>
        <end position="144"/>
    </location>
</feature>
<keyword evidence="7 10" id="KW-0472">Membrane</keyword>
<evidence type="ECO:0000256" key="9">
    <source>
        <dbReference type="SAM" id="MobiDB-lite"/>
    </source>
</evidence>
<evidence type="ECO:0000256" key="6">
    <source>
        <dbReference type="ARBA" id="ARBA00023010"/>
    </source>
</evidence>
<feature type="transmembrane region" description="Helical" evidence="10">
    <location>
        <begin position="48"/>
        <end position="72"/>
    </location>
</feature>
<evidence type="ECO:0000256" key="8">
    <source>
        <dbReference type="ARBA" id="ARBA00025340"/>
    </source>
</evidence>
<dbReference type="Pfam" id="PF02416">
    <property type="entry name" value="TatA_B_E"/>
    <property type="match status" value="1"/>
</dbReference>
<comment type="subcellular location">
    <subcellularLocation>
        <location evidence="1">Plastid</location>
        <location evidence="1">Chloroplast thylakoid membrane</location>
        <topology evidence="1">Single-pass membrane protein</topology>
    </subcellularLocation>
</comment>